<accession>A0ABD0NFC0</accession>
<dbReference type="EMBL" id="JAMKFB020000023">
    <property type="protein sequence ID" value="KAL0159033.1"/>
    <property type="molecule type" value="Genomic_DNA"/>
</dbReference>
<evidence type="ECO:0000313" key="3">
    <source>
        <dbReference type="Proteomes" id="UP001529510"/>
    </source>
</evidence>
<gene>
    <name evidence="2" type="ORF">M9458_047109</name>
</gene>
<dbReference type="Proteomes" id="UP001529510">
    <property type="component" value="Unassembled WGS sequence"/>
</dbReference>
<comment type="caution">
    <text evidence="2">The sequence shown here is derived from an EMBL/GenBank/DDBJ whole genome shotgun (WGS) entry which is preliminary data.</text>
</comment>
<sequence>DMAMAVALPDQFESPVYGHSVQPGPQRPQRPKLQHSQSILRKQAEEEAIKRSRSLSESYELSTDLQDKK</sequence>
<feature type="non-terminal residue" evidence="2">
    <location>
        <position position="1"/>
    </location>
</feature>
<evidence type="ECO:0000313" key="2">
    <source>
        <dbReference type="EMBL" id="KAL0159033.1"/>
    </source>
</evidence>
<dbReference type="AlphaFoldDB" id="A0ABD0NFC0"/>
<name>A0ABD0NFC0_CIRMR</name>
<evidence type="ECO:0000256" key="1">
    <source>
        <dbReference type="SAM" id="MobiDB-lite"/>
    </source>
</evidence>
<organism evidence="2 3">
    <name type="scientific">Cirrhinus mrigala</name>
    <name type="common">Mrigala</name>
    <dbReference type="NCBI Taxonomy" id="683832"/>
    <lineage>
        <taxon>Eukaryota</taxon>
        <taxon>Metazoa</taxon>
        <taxon>Chordata</taxon>
        <taxon>Craniata</taxon>
        <taxon>Vertebrata</taxon>
        <taxon>Euteleostomi</taxon>
        <taxon>Actinopterygii</taxon>
        <taxon>Neopterygii</taxon>
        <taxon>Teleostei</taxon>
        <taxon>Ostariophysi</taxon>
        <taxon>Cypriniformes</taxon>
        <taxon>Cyprinidae</taxon>
        <taxon>Labeoninae</taxon>
        <taxon>Labeonini</taxon>
        <taxon>Cirrhinus</taxon>
    </lineage>
</organism>
<protein>
    <submittedName>
        <fullName evidence="2">Uncharacterized protein</fullName>
    </submittedName>
</protein>
<feature type="non-terminal residue" evidence="2">
    <location>
        <position position="69"/>
    </location>
</feature>
<feature type="region of interest" description="Disordered" evidence="1">
    <location>
        <begin position="1"/>
        <end position="69"/>
    </location>
</feature>
<reference evidence="2 3" key="1">
    <citation type="submission" date="2024-05" db="EMBL/GenBank/DDBJ databases">
        <title>Genome sequencing and assembly of Indian major carp, Cirrhinus mrigala (Hamilton, 1822).</title>
        <authorList>
            <person name="Mohindra V."/>
            <person name="Chowdhury L.M."/>
            <person name="Lal K."/>
            <person name="Jena J.K."/>
        </authorList>
    </citation>
    <scope>NUCLEOTIDE SEQUENCE [LARGE SCALE GENOMIC DNA]</scope>
    <source>
        <strain evidence="2">CM1030</strain>
        <tissue evidence="2">Blood</tissue>
    </source>
</reference>
<keyword evidence="3" id="KW-1185">Reference proteome</keyword>
<proteinExistence type="predicted"/>